<keyword evidence="8 11" id="KW-0472">Membrane</keyword>
<feature type="domain" description="CAAX prenyl protease 2/Lysostaphin resistance protein A-like" evidence="13">
    <location>
        <begin position="133"/>
        <end position="237"/>
    </location>
</feature>
<comment type="caution">
    <text evidence="14">The sequence shown here is derived from an EMBL/GenBank/DDBJ whole genome shotgun (WGS) entry which is preliminary data.</text>
</comment>
<sequence>MNFYALLFCLAVASSYVFAIRVHVPPRLACLDRNAPELVRFRLWRISLLCVFTVLFVPWVNWALLGLYPSYISAIRQLGLVPGFSLSGSVLVDSANIAKTTLKMALLYIGPLAQYALSKPDLASDLASSYLSVWGFRDHVFGPITEELVYRAAVVSVLLPIADAHKITIWAPSLFGVAHLHHGIQLLRDGVPLTDASAQVAFQFIYTTLFGILANHVYLSTQCNLWCAVAMHAAANLGSFPSFELRHKHPRLFLVYCASLVAGAVSFYKLL</sequence>
<evidence type="ECO:0000256" key="11">
    <source>
        <dbReference type="SAM" id="Phobius"/>
    </source>
</evidence>
<dbReference type="Proteomes" id="UP000195602">
    <property type="component" value="Unassembled WGS sequence"/>
</dbReference>
<dbReference type="InterPro" id="IPR039731">
    <property type="entry name" value="Rce1"/>
</dbReference>
<dbReference type="Pfam" id="PF02517">
    <property type="entry name" value="Rce1-like"/>
    <property type="match status" value="1"/>
</dbReference>
<evidence type="ECO:0000256" key="4">
    <source>
        <dbReference type="ARBA" id="ARBA00022692"/>
    </source>
</evidence>
<dbReference type="GO" id="GO:0004222">
    <property type="term" value="F:metalloendopeptidase activity"/>
    <property type="evidence" value="ECO:0007669"/>
    <property type="project" value="InterPro"/>
</dbReference>
<evidence type="ECO:0000256" key="3">
    <source>
        <dbReference type="ARBA" id="ARBA00022670"/>
    </source>
</evidence>
<dbReference type="GO" id="GO:0005789">
    <property type="term" value="C:endoplasmic reticulum membrane"/>
    <property type="evidence" value="ECO:0007669"/>
    <property type="project" value="UniProtKB-SubCell"/>
</dbReference>
<dbReference type="PANTHER" id="PTHR13046">
    <property type="entry name" value="PROTEASE U48 CAAX PRENYL PROTEASE RCE1"/>
    <property type="match status" value="1"/>
</dbReference>
<keyword evidence="12" id="KW-0732">Signal</keyword>
<accession>A0AA91T086</accession>
<evidence type="ECO:0000256" key="5">
    <source>
        <dbReference type="ARBA" id="ARBA00022801"/>
    </source>
</evidence>
<dbReference type="EMBL" id="LYUB02000017">
    <property type="protein sequence ID" value="OVF06843.1"/>
    <property type="molecule type" value="Genomic_DNA"/>
</dbReference>
<evidence type="ECO:0000256" key="8">
    <source>
        <dbReference type="ARBA" id="ARBA00023136"/>
    </source>
</evidence>
<feature type="chain" id="PRO_5041736974" description="intramembrane prenyl-peptidase Rce1" evidence="12">
    <location>
        <begin position="20"/>
        <end position="271"/>
    </location>
</feature>
<evidence type="ECO:0000256" key="12">
    <source>
        <dbReference type="SAM" id="SignalP"/>
    </source>
</evidence>
<keyword evidence="4 11" id="KW-0812">Transmembrane</keyword>
<comment type="catalytic activity">
    <reaction evidence="9">
        <text>Hydrolyzes the peptide bond -P2-(S-farnesyl or geranylgeranyl)C-P1'-P2'-P3'-COOH where P1' and P2' are amino acids with aliphatic sidechains and P3' is any C-terminal residue.</text>
        <dbReference type="EC" id="3.4.26.1"/>
    </reaction>
</comment>
<proteinExistence type="inferred from homology"/>
<evidence type="ECO:0000256" key="10">
    <source>
        <dbReference type="ARBA" id="ARBA00049729"/>
    </source>
</evidence>
<protein>
    <recommendedName>
        <fullName evidence="10">intramembrane prenyl-peptidase Rce1</fullName>
        <ecNumber evidence="10">3.4.26.1</ecNumber>
    </recommendedName>
</protein>
<evidence type="ECO:0000256" key="6">
    <source>
        <dbReference type="ARBA" id="ARBA00022824"/>
    </source>
</evidence>
<dbReference type="AlphaFoldDB" id="A0AA91T086"/>
<keyword evidence="3 14" id="KW-0645">Protease</keyword>
<feature type="signal peptide" evidence="12">
    <location>
        <begin position="1"/>
        <end position="19"/>
    </location>
</feature>
<evidence type="ECO:0000256" key="1">
    <source>
        <dbReference type="ARBA" id="ARBA00004477"/>
    </source>
</evidence>
<keyword evidence="5" id="KW-0378">Hydrolase</keyword>
<dbReference type="KEGG" id="clus:A9F13_17g00572"/>
<evidence type="ECO:0000256" key="9">
    <source>
        <dbReference type="ARBA" id="ARBA00047280"/>
    </source>
</evidence>
<dbReference type="EC" id="3.4.26.1" evidence="10"/>
<keyword evidence="7 11" id="KW-1133">Transmembrane helix</keyword>
<organism evidence="14 15">
    <name type="scientific">Clavispora lusitaniae</name>
    <name type="common">Candida lusitaniae</name>
    <dbReference type="NCBI Taxonomy" id="36911"/>
    <lineage>
        <taxon>Eukaryota</taxon>
        <taxon>Fungi</taxon>
        <taxon>Dikarya</taxon>
        <taxon>Ascomycota</taxon>
        <taxon>Saccharomycotina</taxon>
        <taxon>Pichiomycetes</taxon>
        <taxon>Metschnikowiaceae</taxon>
        <taxon>Clavispora</taxon>
    </lineage>
</organism>
<dbReference type="PANTHER" id="PTHR13046:SF0">
    <property type="entry name" value="CAAX PRENYL PROTEASE 2"/>
    <property type="match status" value="1"/>
</dbReference>
<name>A0AA91T086_CLALS</name>
<feature type="transmembrane region" description="Helical" evidence="11">
    <location>
        <begin position="43"/>
        <end position="68"/>
    </location>
</feature>
<keyword evidence="6" id="KW-0256">Endoplasmic reticulum</keyword>
<evidence type="ECO:0000256" key="2">
    <source>
        <dbReference type="ARBA" id="ARBA00006897"/>
    </source>
</evidence>
<evidence type="ECO:0000313" key="14">
    <source>
        <dbReference type="EMBL" id="OVF06843.1"/>
    </source>
</evidence>
<dbReference type="InterPro" id="IPR003675">
    <property type="entry name" value="Rce1/LyrA-like_dom"/>
</dbReference>
<gene>
    <name evidence="14" type="ORF">A9F13_17g00572</name>
</gene>
<comment type="similarity">
    <text evidence="2">Belongs to the peptidase U48 family.</text>
</comment>
<dbReference type="GO" id="GO:0071586">
    <property type="term" value="P:CAAX-box protein processing"/>
    <property type="evidence" value="ECO:0007669"/>
    <property type="project" value="InterPro"/>
</dbReference>
<evidence type="ECO:0000259" key="13">
    <source>
        <dbReference type="Pfam" id="PF02517"/>
    </source>
</evidence>
<comment type="subcellular location">
    <subcellularLocation>
        <location evidence="1">Endoplasmic reticulum membrane</location>
        <topology evidence="1">Multi-pass membrane protein</topology>
    </subcellularLocation>
</comment>
<reference evidence="14 15" key="1">
    <citation type="submission" date="2017-04" db="EMBL/GenBank/DDBJ databases">
        <title>Draft genome of the yeast Clavispora lusitaniae type strain CBS 6936.</title>
        <authorList>
            <person name="Durrens P."/>
            <person name="Klopp C."/>
            <person name="Biteau N."/>
            <person name="Fitton-Ouhabi V."/>
            <person name="Dementhon K."/>
            <person name="Accoceberry I."/>
            <person name="Sherman D.J."/>
            <person name="Noel T."/>
        </authorList>
    </citation>
    <scope>NUCLEOTIDE SEQUENCE [LARGE SCALE GENOMIC DNA]</scope>
    <source>
        <strain evidence="14 15">CBS 6936</strain>
    </source>
</reference>
<evidence type="ECO:0000313" key="15">
    <source>
        <dbReference type="Proteomes" id="UP000195602"/>
    </source>
</evidence>
<evidence type="ECO:0000256" key="7">
    <source>
        <dbReference type="ARBA" id="ARBA00022989"/>
    </source>
</evidence>